<dbReference type="GO" id="GO:0000160">
    <property type="term" value="P:phosphorelay signal transduction system"/>
    <property type="evidence" value="ECO:0007669"/>
    <property type="project" value="InterPro"/>
</dbReference>
<protein>
    <submittedName>
        <fullName evidence="6">DNA-binding NarL/FixJ family response regulator</fullName>
    </submittedName>
    <submittedName>
        <fullName evidence="5">DNA-binding response regulator</fullName>
    </submittedName>
</protein>
<accession>A0A2P8CKY5</accession>
<organism evidence="6 7">
    <name type="scientific">Prolixibacter denitrificans</name>
    <dbReference type="NCBI Taxonomy" id="1541063"/>
    <lineage>
        <taxon>Bacteria</taxon>
        <taxon>Pseudomonadati</taxon>
        <taxon>Bacteroidota</taxon>
        <taxon>Bacteroidia</taxon>
        <taxon>Marinilabiliales</taxon>
        <taxon>Prolixibacteraceae</taxon>
        <taxon>Prolixibacter</taxon>
    </lineage>
</organism>
<evidence type="ECO:0000313" key="5">
    <source>
        <dbReference type="EMBL" id="GET20250.1"/>
    </source>
</evidence>
<dbReference type="PROSITE" id="PS50110">
    <property type="entry name" value="RESPONSE_REGULATORY"/>
    <property type="match status" value="1"/>
</dbReference>
<evidence type="ECO:0000313" key="8">
    <source>
        <dbReference type="Proteomes" id="UP000396862"/>
    </source>
</evidence>
<dbReference type="Proteomes" id="UP000396862">
    <property type="component" value="Unassembled WGS sequence"/>
</dbReference>
<dbReference type="Gene3D" id="3.40.50.2300">
    <property type="match status" value="1"/>
</dbReference>
<gene>
    <name evidence="6" type="ORF">CLV93_101594</name>
    <name evidence="5" type="ORF">JCM18694_04960</name>
</gene>
<dbReference type="InterPro" id="IPR011006">
    <property type="entry name" value="CheY-like_superfamily"/>
</dbReference>
<name>A0A2P8CKY5_9BACT</name>
<dbReference type="GO" id="GO:0003677">
    <property type="term" value="F:DNA binding"/>
    <property type="evidence" value="ECO:0007669"/>
    <property type="project" value="UniProtKB-KW"/>
</dbReference>
<feature type="domain" description="Response regulatory" evidence="4">
    <location>
        <begin position="5"/>
        <end position="120"/>
    </location>
</feature>
<dbReference type="Proteomes" id="UP000240621">
    <property type="component" value="Unassembled WGS sequence"/>
</dbReference>
<dbReference type="CDD" id="cd06170">
    <property type="entry name" value="LuxR_C_like"/>
    <property type="match status" value="1"/>
</dbReference>
<dbReference type="InterPro" id="IPR000792">
    <property type="entry name" value="Tscrpt_reg_LuxR_C"/>
</dbReference>
<evidence type="ECO:0000313" key="6">
    <source>
        <dbReference type="EMBL" id="PSK85630.1"/>
    </source>
</evidence>
<dbReference type="RefSeq" id="WP_106540652.1">
    <property type="nucleotide sequence ID" value="NZ_BLAU01000001.1"/>
</dbReference>
<dbReference type="PRINTS" id="PR00038">
    <property type="entry name" value="HTHLUXR"/>
</dbReference>
<comment type="caution">
    <text evidence="2">Lacks conserved residue(s) required for the propagation of feature annotation.</text>
</comment>
<dbReference type="SMART" id="SM00421">
    <property type="entry name" value="HTH_LUXR"/>
    <property type="match status" value="1"/>
</dbReference>
<dbReference type="GO" id="GO:0006355">
    <property type="term" value="P:regulation of DNA-templated transcription"/>
    <property type="evidence" value="ECO:0007669"/>
    <property type="project" value="InterPro"/>
</dbReference>
<dbReference type="Pfam" id="PF00196">
    <property type="entry name" value="GerE"/>
    <property type="match status" value="1"/>
</dbReference>
<dbReference type="EMBL" id="BLAU01000001">
    <property type="protein sequence ID" value="GET20250.1"/>
    <property type="molecule type" value="Genomic_DNA"/>
</dbReference>
<dbReference type="InterPro" id="IPR016032">
    <property type="entry name" value="Sig_transdc_resp-reg_C-effctor"/>
</dbReference>
<dbReference type="PANTHER" id="PTHR43214">
    <property type="entry name" value="TWO-COMPONENT RESPONSE REGULATOR"/>
    <property type="match status" value="1"/>
</dbReference>
<dbReference type="EMBL" id="PYGC01000001">
    <property type="protein sequence ID" value="PSK85630.1"/>
    <property type="molecule type" value="Genomic_DNA"/>
</dbReference>
<dbReference type="OrthoDB" id="1123107at2"/>
<evidence type="ECO:0000259" key="4">
    <source>
        <dbReference type="PROSITE" id="PS50110"/>
    </source>
</evidence>
<evidence type="ECO:0000256" key="1">
    <source>
        <dbReference type="ARBA" id="ARBA00023125"/>
    </source>
</evidence>
<dbReference type="SUPFAM" id="SSF46894">
    <property type="entry name" value="C-terminal effector domain of the bipartite response regulators"/>
    <property type="match status" value="1"/>
</dbReference>
<evidence type="ECO:0000259" key="3">
    <source>
        <dbReference type="PROSITE" id="PS50043"/>
    </source>
</evidence>
<dbReference type="InterPro" id="IPR039420">
    <property type="entry name" value="WalR-like"/>
</dbReference>
<comment type="caution">
    <text evidence="6">The sequence shown here is derived from an EMBL/GenBank/DDBJ whole genome shotgun (WGS) entry which is preliminary data.</text>
</comment>
<dbReference type="PROSITE" id="PS50043">
    <property type="entry name" value="HTH_LUXR_2"/>
    <property type="match status" value="1"/>
</dbReference>
<reference evidence="6 7" key="1">
    <citation type="submission" date="2018-03" db="EMBL/GenBank/DDBJ databases">
        <title>Genomic Encyclopedia of Archaeal and Bacterial Type Strains, Phase II (KMG-II): from individual species to whole genera.</title>
        <authorList>
            <person name="Goeker M."/>
        </authorList>
    </citation>
    <scope>NUCLEOTIDE SEQUENCE [LARGE SCALE GENOMIC DNA]</scope>
    <source>
        <strain evidence="6 7">DSM 27267</strain>
    </source>
</reference>
<proteinExistence type="predicted"/>
<reference evidence="5 8" key="2">
    <citation type="submission" date="2019-10" db="EMBL/GenBank/DDBJ databases">
        <title>Prolixibacter strains distinguished by the presence of nitrate reductase genes were adept at nitrate-dependent anaerobic corrosion of metallic iron and carbon steel.</title>
        <authorList>
            <person name="Iino T."/>
            <person name="Shono N."/>
            <person name="Ito K."/>
            <person name="Nakamura R."/>
            <person name="Sueoka K."/>
            <person name="Harayama S."/>
            <person name="Ohkuma M."/>
        </authorList>
    </citation>
    <scope>NUCLEOTIDE SEQUENCE [LARGE SCALE GENOMIC DNA]</scope>
    <source>
        <strain evidence="5 8">MIC1-1</strain>
    </source>
</reference>
<evidence type="ECO:0000313" key="7">
    <source>
        <dbReference type="Proteomes" id="UP000240621"/>
    </source>
</evidence>
<dbReference type="SUPFAM" id="SSF52172">
    <property type="entry name" value="CheY-like"/>
    <property type="match status" value="1"/>
</dbReference>
<dbReference type="InterPro" id="IPR001789">
    <property type="entry name" value="Sig_transdc_resp-reg_receiver"/>
</dbReference>
<sequence>MKTQILLIGYHQRILADALSAVFNNIKDFALAGVVPIGDELLDKIRVYEADILVLEFNSLSFLNLDYIKKIRLLNHNLKILILSDLVSRGLLEKWLPEIDGYMLKSCSAEEFIFAIRKVSASEKYLCSKVATSLFKQEQQSSDEIILTEREREILVLMLMMENNHQIAEKLNISESTVRTHRKNIRHKFGTSNQIQILTYACRERLLPDSKHPICTNCRIHCAPALA</sequence>
<feature type="domain" description="HTH luxR-type" evidence="3">
    <location>
        <begin position="140"/>
        <end position="205"/>
    </location>
</feature>
<keyword evidence="8" id="KW-1185">Reference proteome</keyword>
<evidence type="ECO:0000256" key="2">
    <source>
        <dbReference type="PROSITE-ProRule" id="PRU00169"/>
    </source>
</evidence>
<keyword evidence="1 6" id="KW-0238">DNA-binding</keyword>
<dbReference type="AlphaFoldDB" id="A0A2P8CKY5"/>